<evidence type="ECO:0000313" key="1">
    <source>
        <dbReference type="EMBL" id="KFD44959.1"/>
    </source>
</evidence>
<organism evidence="1 2">
    <name type="scientific">Trichuris suis</name>
    <name type="common">pig whipworm</name>
    <dbReference type="NCBI Taxonomy" id="68888"/>
    <lineage>
        <taxon>Eukaryota</taxon>
        <taxon>Metazoa</taxon>
        <taxon>Ecdysozoa</taxon>
        <taxon>Nematoda</taxon>
        <taxon>Enoplea</taxon>
        <taxon>Dorylaimia</taxon>
        <taxon>Trichinellida</taxon>
        <taxon>Trichuridae</taxon>
        <taxon>Trichuris</taxon>
    </lineage>
</organism>
<protein>
    <submittedName>
        <fullName evidence="1">Uncharacterized protein</fullName>
    </submittedName>
</protein>
<name>A0A085LJ13_9BILA</name>
<dbReference type="AlphaFoldDB" id="A0A085LJ13"/>
<reference evidence="1 2" key="1">
    <citation type="journal article" date="2014" name="Nat. Genet.">
        <title>Genome and transcriptome of the porcine whipworm Trichuris suis.</title>
        <authorList>
            <person name="Jex A.R."/>
            <person name="Nejsum P."/>
            <person name="Schwarz E.M."/>
            <person name="Hu L."/>
            <person name="Young N.D."/>
            <person name="Hall R.S."/>
            <person name="Korhonen P.K."/>
            <person name="Liao S."/>
            <person name="Thamsborg S."/>
            <person name="Xia J."/>
            <person name="Xu P."/>
            <person name="Wang S."/>
            <person name="Scheerlinck J.P."/>
            <person name="Hofmann A."/>
            <person name="Sternberg P.W."/>
            <person name="Wang J."/>
            <person name="Gasser R.B."/>
        </authorList>
    </citation>
    <scope>NUCLEOTIDE SEQUENCE [LARGE SCALE GENOMIC DNA]</scope>
    <source>
        <strain evidence="1">DCEP-RM93M</strain>
    </source>
</reference>
<dbReference type="Proteomes" id="UP000030764">
    <property type="component" value="Unassembled WGS sequence"/>
</dbReference>
<keyword evidence="2" id="KW-1185">Reference proteome</keyword>
<proteinExistence type="predicted"/>
<dbReference type="EMBL" id="KL364027">
    <property type="protein sequence ID" value="KFD44959.1"/>
    <property type="molecule type" value="Genomic_DNA"/>
</dbReference>
<evidence type="ECO:0000313" key="2">
    <source>
        <dbReference type="Proteomes" id="UP000030764"/>
    </source>
</evidence>
<accession>A0A085LJ13</accession>
<gene>
    <name evidence="1" type="ORF">M513_14164</name>
</gene>
<sequence>MTTSRARIYCAMDEADGNFCIILCIVTIATGGRVKTSSHQLFNGVYGAQGRERNRDISASDQLASHHLVAVLGSVPVIISSSSSLSSHILFWMLSSLSLSSPILFWMRSFSGDDFISSLLWVPDQFI</sequence>